<dbReference type="STRING" id="322104.A3M0M3"/>
<keyword evidence="3" id="KW-1185">Reference proteome</keyword>
<dbReference type="Pfam" id="PF21762">
    <property type="entry name" value="DEDDh_C"/>
    <property type="match status" value="1"/>
</dbReference>
<protein>
    <recommendedName>
        <fullName evidence="1">Gfd2/YDR514C-like C-terminal domain-containing protein</fullName>
    </recommendedName>
</protein>
<evidence type="ECO:0000259" key="1">
    <source>
        <dbReference type="Pfam" id="PF21762"/>
    </source>
</evidence>
<proteinExistence type="predicted"/>
<dbReference type="PANTHER" id="PTHR28083">
    <property type="entry name" value="GOOD FOR FULL DBP5 ACTIVITY PROTEIN 2"/>
    <property type="match status" value="1"/>
</dbReference>
<dbReference type="AlphaFoldDB" id="A3M0M3"/>
<dbReference type="KEGG" id="pic:PICST_63845"/>
<dbReference type="GeneID" id="4841130"/>
<reference evidence="2 3" key="1">
    <citation type="journal article" date="2007" name="Nat. Biotechnol.">
        <title>Genome sequence of the lignocellulose-bioconverting and xylose-fermenting yeast Pichia stipitis.</title>
        <authorList>
            <person name="Jeffries T.W."/>
            <person name="Grigoriev I.V."/>
            <person name="Grimwood J."/>
            <person name="Laplaza J.M."/>
            <person name="Aerts A."/>
            <person name="Salamov A."/>
            <person name="Schmutz J."/>
            <person name="Lindquist E."/>
            <person name="Dehal P."/>
            <person name="Shapiro H."/>
            <person name="Jin Y.S."/>
            <person name="Passoth V."/>
            <person name="Richardson P.M."/>
        </authorList>
    </citation>
    <scope>NUCLEOTIDE SEQUENCE [LARGE SCALE GENOMIC DNA]</scope>
    <source>
        <strain evidence="3">ATCC 58785 / CBS 6054 / NBRC 10063 / NRRL Y-11545</strain>
    </source>
</reference>
<dbReference type="Proteomes" id="UP000002258">
    <property type="component" value="Chromosome 8"/>
</dbReference>
<dbReference type="InterPro" id="IPR048519">
    <property type="entry name" value="Gfd2/YDR514C-like_C"/>
</dbReference>
<dbReference type="GO" id="GO:0003676">
    <property type="term" value="F:nucleic acid binding"/>
    <property type="evidence" value="ECO:0007669"/>
    <property type="project" value="InterPro"/>
</dbReference>
<evidence type="ECO:0000313" key="3">
    <source>
        <dbReference type="Proteomes" id="UP000002258"/>
    </source>
</evidence>
<dbReference type="RefSeq" id="XP_001386582.2">
    <property type="nucleotide sequence ID" value="XM_001386545.1"/>
</dbReference>
<feature type="non-terminal residue" evidence="2">
    <location>
        <position position="1"/>
    </location>
</feature>
<dbReference type="OrthoDB" id="5953249at2759"/>
<sequence length="262" mass="29540">ELSSGYLTKLKHHLAAIPHVQLLDALEQQSSPILEAYIDQYLESNKNFASHPRLQHKHQLFYLKDCMQQVFGRKSVLFSVDMEAWEINTNVITEIGISIFDPRGQMMSMLPSTNQIHILIQENYEKRNGRFVPDHSRNFVGGTSLIMTKYEAACFTQTLIDYYFQLPNAGLNCALVGHDVKGDVKWLKQLGVNFPDNIKTVDTSTLFSITQGKNGNSLKNALSAVDIPYSFLHNAGNDAYYTLLAAMKLCDPSSRSLYGLDI</sequence>
<dbReference type="SUPFAM" id="SSF53098">
    <property type="entry name" value="Ribonuclease H-like"/>
    <property type="match status" value="1"/>
</dbReference>
<feature type="non-terminal residue" evidence="2">
    <location>
        <position position="262"/>
    </location>
</feature>
<dbReference type="PANTHER" id="PTHR28083:SF1">
    <property type="entry name" value="GOOD FOR FULL DBP5 ACTIVITY PROTEIN 2"/>
    <property type="match status" value="1"/>
</dbReference>
<dbReference type="InterPro" id="IPR036397">
    <property type="entry name" value="RNaseH_sf"/>
</dbReference>
<dbReference type="InterPro" id="IPR012337">
    <property type="entry name" value="RNaseH-like_sf"/>
</dbReference>
<accession>A3M0M3</accession>
<dbReference type="OMA" id="FCLHNAG"/>
<evidence type="ECO:0000313" key="2">
    <source>
        <dbReference type="EMBL" id="ABN68553.2"/>
    </source>
</evidence>
<gene>
    <name evidence="2" type="ORF">PICST_63845</name>
</gene>
<dbReference type="EMBL" id="CP000502">
    <property type="protein sequence ID" value="ABN68553.2"/>
    <property type="molecule type" value="Genomic_DNA"/>
</dbReference>
<name>A3M0M3_PICST</name>
<dbReference type="InterPro" id="IPR040151">
    <property type="entry name" value="Gfd2/YDR514C-like"/>
</dbReference>
<dbReference type="HOGENOM" id="CLU_072858_0_0_1"/>
<dbReference type="Gene3D" id="3.30.420.10">
    <property type="entry name" value="Ribonuclease H-like superfamily/Ribonuclease H"/>
    <property type="match status" value="1"/>
</dbReference>
<dbReference type="InParanoid" id="A3M0M3"/>
<feature type="domain" description="Gfd2/YDR514C-like C-terminal" evidence="1">
    <location>
        <begin position="76"/>
        <end position="248"/>
    </location>
</feature>
<organism evidence="2 3">
    <name type="scientific">Scheffersomyces stipitis (strain ATCC 58785 / CBS 6054 / NBRC 10063 / NRRL Y-11545)</name>
    <name type="common">Yeast</name>
    <name type="synonym">Pichia stipitis</name>
    <dbReference type="NCBI Taxonomy" id="322104"/>
    <lineage>
        <taxon>Eukaryota</taxon>
        <taxon>Fungi</taxon>
        <taxon>Dikarya</taxon>
        <taxon>Ascomycota</taxon>
        <taxon>Saccharomycotina</taxon>
        <taxon>Pichiomycetes</taxon>
        <taxon>Debaryomycetaceae</taxon>
        <taxon>Scheffersomyces</taxon>
    </lineage>
</organism>
<dbReference type="eggNOG" id="ENOG502QTQR">
    <property type="taxonomic scope" value="Eukaryota"/>
</dbReference>
<dbReference type="GO" id="GO:0005634">
    <property type="term" value="C:nucleus"/>
    <property type="evidence" value="ECO:0007669"/>
    <property type="project" value="TreeGrafter"/>
</dbReference>